<sequence length="178" mass="19937">MHTPTPPLRDAAVLIPLYRDDAGQLRLVVIRRTEFGVHGGQLAFPGGKRELQDASLEATALRETEEEIGLPAAQVRMLGTLPSIVTEVSGFRIWPFVGHIEPPAQWRWQPTEIAEVLSVIIDDLLLPDARVTETWQLPGWPAPYPVSFYRVGPYPLWGASYRMVRALLPRLVAGEWPI</sequence>
<dbReference type="InterPro" id="IPR045121">
    <property type="entry name" value="CoAse"/>
</dbReference>
<dbReference type="SUPFAM" id="SSF55811">
    <property type="entry name" value="Nudix"/>
    <property type="match status" value="1"/>
</dbReference>
<evidence type="ECO:0000259" key="7">
    <source>
        <dbReference type="PROSITE" id="PS51462"/>
    </source>
</evidence>
<dbReference type="PANTHER" id="PTHR12992:SF11">
    <property type="entry name" value="MITOCHONDRIAL COENZYME A DIPHOSPHATASE NUDT8"/>
    <property type="match status" value="1"/>
</dbReference>
<evidence type="ECO:0000313" key="9">
    <source>
        <dbReference type="Proteomes" id="UP000622017"/>
    </source>
</evidence>
<keyword evidence="6" id="KW-0464">Manganese</keyword>
<proteinExistence type="predicted"/>
<name>A0ABR7MIX5_9BACT</name>
<evidence type="ECO:0000256" key="1">
    <source>
        <dbReference type="ARBA" id="ARBA00001936"/>
    </source>
</evidence>
<dbReference type="PROSITE" id="PS51462">
    <property type="entry name" value="NUDIX"/>
    <property type="match status" value="1"/>
</dbReference>
<keyword evidence="3" id="KW-0479">Metal-binding</keyword>
<keyword evidence="4" id="KW-0378">Hydrolase</keyword>
<evidence type="ECO:0000256" key="2">
    <source>
        <dbReference type="ARBA" id="ARBA00001946"/>
    </source>
</evidence>
<dbReference type="EMBL" id="JACSCY010000004">
    <property type="protein sequence ID" value="MBC6610690.1"/>
    <property type="molecule type" value="Genomic_DNA"/>
</dbReference>
<dbReference type="PANTHER" id="PTHR12992">
    <property type="entry name" value="NUDIX HYDROLASE"/>
    <property type="match status" value="1"/>
</dbReference>
<keyword evidence="9" id="KW-1185">Reference proteome</keyword>
<feature type="domain" description="Nudix hydrolase" evidence="7">
    <location>
        <begin position="8"/>
        <end position="154"/>
    </location>
</feature>
<comment type="cofactor">
    <cofactor evidence="1">
        <name>Mn(2+)</name>
        <dbReference type="ChEBI" id="CHEBI:29035"/>
    </cofactor>
</comment>
<comment type="cofactor">
    <cofactor evidence="2">
        <name>Mg(2+)</name>
        <dbReference type="ChEBI" id="CHEBI:18420"/>
    </cofactor>
</comment>
<dbReference type="InterPro" id="IPR015797">
    <property type="entry name" value="NUDIX_hydrolase-like_dom_sf"/>
</dbReference>
<dbReference type="RefSeq" id="WP_187318984.1">
    <property type="nucleotide sequence ID" value="NZ_JACSCY010000004.1"/>
</dbReference>
<comment type="caution">
    <text evidence="8">The sequence shown here is derived from an EMBL/GenBank/DDBJ whole genome shotgun (WGS) entry which is preliminary data.</text>
</comment>
<keyword evidence="5" id="KW-0460">Magnesium</keyword>
<evidence type="ECO:0000256" key="6">
    <source>
        <dbReference type="ARBA" id="ARBA00023211"/>
    </source>
</evidence>
<accession>A0ABR7MIX5</accession>
<evidence type="ECO:0000313" key="8">
    <source>
        <dbReference type="EMBL" id="MBC6610690.1"/>
    </source>
</evidence>
<dbReference type="CDD" id="cd03426">
    <property type="entry name" value="NUDIX_CoAse_Nudt7"/>
    <property type="match status" value="1"/>
</dbReference>
<dbReference type="Proteomes" id="UP000622017">
    <property type="component" value="Unassembled WGS sequence"/>
</dbReference>
<evidence type="ECO:0000256" key="4">
    <source>
        <dbReference type="ARBA" id="ARBA00022801"/>
    </source>
</evidence>
<reference evidence="8 9" key="1">
    <citation type="submission" date="2020-08" db="EMBL/GenBank/DDBJ databases">
        <title>Hymenobacter sp.</title>
        <authorList>
            <person name="Kim M.K."/>
        </authorList>
    </citation>
    <scope>NUCLEOTIDE SEQUENCE [LARGE SCALE GENOMIC DNA]</scope>
    <source>
        <strain evidence="8 9">BT507</strain>
    </source>
</reference>
<evidence type="ECO:0000256" key="3">
    <source>
        <dbReference type="ARBA" id="ARBA00022723"/>
    </source>
</evidence>
<dbReference type="Gene3D" id="3.90.79.10">
    <property type="entry name" value="Nucleoside Triphosphate Pyrophosphohydrolase"/>
    <property type="match status" value="1"/>
</dbReference>
<dbReference type="Pfam" id="PF00293">
    <property type="entry name" value="NUDIX"/>
    <property type="match status" value="1"/>
</dbReference>
<protein>
    <submittedName>
        <fullName evidence="8">CoA pyrophosphatase</fullName>
    </submittedName>
</protein>
<evidence type="ECO:0000256" key="5">
    <source>
        <dbReference type="ARBA" id="ARBA00022842"/>
    </source>
</evidence>
<gene>
    <name evidence="8" type="ORF">H8B15_07135</name>
</gene>
<organism evidence="8 9">
    <name type="scientific">Hymenobacter citatus</name>
    <dbReference type="NCBI Taxonomy" id="2763506"/>
    <lineage>
        <taxon>Bacteria</taxon>
        <taxon>Pseudomonadati</taxon>
        <taxon>Bacteroidota</taxon>
        <taxon>Cytophagia</taxon>
        <taxon>Cytophagales</taxon>
        <taxon>Hymenobacteraceae</taxon>
        <taxon>Hymenobacter</taxon>
    </lineage>
</organism>
<dbReference type="InterPro" id="IPR000086">
    <property type="entry name" value="NUDIX_hydrolase_dom"/>
</dbReference>